<evidence type="ECO:0000313" key="3">
    <source>
        <dbReference type="EMBL" id="MDT9599894.1"/>
    </source>
</evidence>
<keyword evidence="2" id="KW-0812">Transmembrane</keyword>
<keyword evidence="2" id="KW-0472">Membrane</keyword>
<dbReference type="EMBL" id="JAVUPU010000006">
    <property type="protein sequence ID" value="MDT9599894.1"/>
    <property type="molecule type" value="Genomic_DNA"/>
</dbReference>
<feature type="region of interest" description="Disordered" evidence="1">
    <location>
        <begin position="1"/>
        <end position="44"/>
    </location>
</feature>
<reference evidence="3 4" key="1">
    <citation type="submission" date="2023-05" db="EMBL/GenBank/DDBJ databases">
        <authorList>
            <person name="Guo Y."/>
        </authorList>
    </citation>
    <scope>NUCLEOTIDE SEQUENCE [LARGE SCALE GENOMIC DNA]</scope>
    <source>
        <strain evidence="3 4">GR2756</strain>
    </source>
</reference>
<protein>
    <submittedName>
        <fullName evidence="3">Uncharacterized protein</fullName>
    </submittedName>
</protein>
<name>A0ABU3Q908_9SPHN</name>
<keyword evidence="4" id="KW-1185">Reference proteome</keyword>
<dbReference type="RefSeq" id="WP_315726990.1">
    <property type="nucleotide sequence ID" value="NZ_JAVUPU010000006.1"/>
</dbReference>
<sequence length="69" mass="7505">MSDPSRDQPEQAPLNPALKSRTDTTYDTETSTPGPLETTGAREGQGEGWPVIWLVVTVICVALAIYFIL</sequence>
<proteinExistence type="predicted"/>
<keyword evidence="2" id="KW-1133">Transmembrane helix</keyword>
<organism evidence="3 4">
    <name type="scientific">Sphingosinicella rhizophila</name>
    <dbReference type="NCBI Taxonomy" id="3050082"/>
    <lineage>
        <taxon>Bacteria</taxon>
        <taxon>Pseudomonadati</taxon>
        <taxon>Pseudomonadota</taxon>
        <taxon>Alphaproteobacteria</taxon>
        <taxon>Sphingomonadales</taxon>
        <taxon>Sphingosinicellaceae</taxon>
        <taxon>Sphingosinicella</taxon>
    </lineage>
</organism>
<feature type="transmembrane region" description="Helical" evidence="2">
    <location>
        <begin position="51"/>
        <end position="68"/>
    </location>
</feature>
<comment type="caution">
    <text evidence="3">The sequence shown here is derived from an EMBL/GenBank/DDBJ whole genome shotgun (WGS) entry which is preliminary data.</text>
</comment>
<gene>
    <name evidence="3" type="ORF">RQX22_13110</name>
</gene>
<dbReference type="Proteomes" id="UP001259572">
    <property type="component" value="Unassembled WGS sequence"/>
</dbReference>
<feature type="compositionally biased region" description="Low complexity" evidence="1">
    <location>
        <begin position="23"/>
        <end position="32"/>
    </location>
</feature>
<evidence type="ECO:0000256" key="2">
    <source>
        <dbReference type="SAM" id="Phobius"/>
    </source>
</evidence>
<accession>A0ABU3Q908</accession>
<evidence type="ECO:0000256" key="1">
    <source>
        <dbReference type="SAM" id="MobiDB-lite"/>
    </source>
</evidence>
<evidence type="ECO:0000313" key="4">
    <source>
        <dbReference type="Proteomes" id="UP001259572"/>
    </source>
</evidence>